<dbReference type="InterPro" id="IPR013830">
    <property type="entry name" value="SGNH_hydro"/>
</dbReference>
<dbReference type="SUPFAM" id="SSF52266">
    <property type="entry name" value="SGNH hydrolase"/>
    <property type="match status" value="1"/>
</dbReference>
<dbReference type="Proteomes" id="UP000824236">
    <property type="component" value="Unassembled WGS sequence"/>
</dbReference>
<organism evidence="2 3">
    <name type="scientific">Candidatus Bacteroides intestinipullorum</name>
    <dbReference type="NCBI Taxonomy" id="2838471"/>
    <lineage>
        <taxon>Bacteria</taxon>
        <taxon>Pseudomonadati</taxon>
        <taxon>Bacteroidota</taxon>
        <taxon>Bacteroidia</taxon>
        <taxon>Bacteroidales</taxon>
        <taxon>Bacteroidaceae</taxon>
        <taxon>Bacteroides</taxon>
    </lineage>
</organism>
<evidence type="ECO:0000313" key="2">
    <source>
        <dbReference type="EMBL" id="MBU3814430.1"/>
    </source>
</evidence>
<dbReference type="AlphaFoldDB" id="A0A9E2KHH3"/>
<keyword evidence="2" id="KW-0378">Hydrolase</keyword>
<dbReference type="Gene3D" id="2.60.120.1360">
    <property type="match status" value="1"/>
</dbReference>
<gene>
    <name evidence="2" type="ORF">H9791_07990</name>
</gene>
<dbReference type="GO" id="GO:0016788">
    <property type="term" value="F:hydrolase activity, acting on ester bonds"/>
    <property type="evidence" value="ECO:0007669"/>
    <property type="project" value="UniProtKB-ARBA"/>
</dbReference>
<protein>
    <submittedName>
        <fullName evidence="2">SGNH/GDSL hydrolase family protein</fullName>
    </submittedName>
</protein>
<accession>A0A9E2KHH3</accession>
<reference evidence="2" key="1">
    <citation type="journal article" date="2021" name="PeerJ">
        <title>Extensive microbial diversity within the chicken gut microbiome revealed by metagenomics and culture.</title>
        <authorList>
            <person name="Gilroy R."/>
            <person name="Ravi A."/>
            <person name="Getino M."/>
            <person name="Pursley I."/>
            <person name="Horton D.L."/>
            <person name="Alikhan N.F."/>
            <person name="Baker D."/>
            <person name="Gharbi K."/>
            <person name="Hall N."/>
            <person name="Watson M."/>
            <person name="Adriaenssens E.M."/>
            <person name="Foster-Nyarko E."/>
            <person name="Jarju S."/>
            <person name="Secka A."/>
            <person name="Antonio M."/>
            <person name="Oren A."/>
            <person name="Chaudhuri R.R."/>
            <person name="La Ragione R."/>
            <person name="Hildebrand F."/>
            <person name="Pallen M.J."/>
        </authorList>
    </citation>
    <scope>NUCLEOTIDE SEQUENCE</scope>
    <source>
        <strain evidence="2">B3-3758</strain>
    </source>
</reference>
<dbReference type="Gene3D" id="3.40.50.1110">
    <property type="entry name" value="SGNH hydrolase"/>
    <property type="match status" value="1"/>
</dbReference>
<feature type="domain" description="SGNH hydrolase-type esterase" evidence="1">
    <location>
        <begin position="277"/>
        <end position="424"/>
    </location>
</feature>
<dbReference type="Pfam" id="PF13472">
    <property type="entry name" value="Lipase_GDSL_2"/>
    <property type="match status" value="1"/>
</dbReference>
<dbReference type="CDD" id="cd01825">
    <property type="entry name" value="SGNH_hydrolase_peri1"/>
    <property type="match status" value="1"/>
</dbReference>
<dbReference type="EMBL" id="JAHLFO010000111">
    <property type="protein sequence ID" value="MBU3814430.1"/>
    <property type="molecule type" value="Genomic_DNA"/>
</dbReference>
<evidence type="ECO:0000313" key="3">
    <source>
        <dbReference type="Proteomes" id="UP000824236"/>
    </source>
</evidence>
<name>A0A9E2KHH3_9BACE</name>
<dbReference type="InterPro" id="IPR036514">
    <property type="entry name" value="SGNH_hydro_sf"/>
</dbReference>
<sequence length="453" mass="50927">MEKNFLPHTALLACLVLAALLLMHFLPRWEVNGHRLRRVDLLADVRPLPPVPADTAPPLLPPPIPVVADTCPPGMTCIEDYGDSTGRGMATFYQALDEASRRPVRIAWFGDSFVEGDILTADLRALMQERYGGCGVGYVDITSPITYFRRTLHHAFKGWESHAWTDSTDFDRNLQGLSGRYFKARPGAYVEWRGRSDYASRLDTCSRASLLFTTGTPLQLSVRLNDAHVQTRFVPPSDRLQLAVVEGRLGRVRWTVGRTDTAATFYGLCLDDVRGIALDNLSLRGSRGLSIRTIPEATLRAFGEVRPYDLIILQYGLNVATDYGRDYSRYIEGMDTVIRRLKSAFPTASLLLIGVGDRDFRDEEGRVRTMPGIKHLVAWQQQLAADNGIAFWNLFEAMGGESSMARLEEAEPPMANHDYVHINFRGGKYLANLLYEALMHGKEQSDKLRYERK</sequence>
<reference evidence="2" key="2">
    <citation type="submission" date="2021-04" db="EMBL/GenBank/DDBJ databases">
        <authorList>
            <person name="Gilroy R."/>
        </authorList>
    </citation>
    <scope>NUCLEOTIDE SEQUENCE</scope>
    <source>
        <strain evidence="2">B3-3758</strain>
    </source>
</reference>
<proteinExistence type="predicted"/>
<evidence type="ECO:0000259" key="1">
    <source>
        <dbReference type="Pfam" id="PF13472"/>
    </source>
</evidence>
<comment type="caution">
    <text evidence="2">The sequence shown here is derived from an EMBL/GenBank/DDBJ whole genome shotgun (WGS) entry which is preliminary data.</text>
</comment>